<dbReference type="Gene3D" id="3.30.70.920">
    <property type="match status" value="1"/>
</dbReference>
<evidence type="ECO:0000256" key="3">
    <source>
        <dbReference type="ARBA" id="ARBA00023163"/>
    </source>
</evidence>
<accession>A0A9X3IN49</accession>
<dbReference type="PANTHER" id="PTHR30154">
    <property type="entry name" value="LEUCINE-RESPONSIVE REGULATORY PROTEIN"/>
    <property type="match status" value="1"/>
</dbReference>
<dbReference type="SUPFAM" id="SSF46785">
    <property type="entry name" value="Winged helix' DNA-binding domain"/>
    <property type="match status" value="1"/>
</dbReference>
<dbReference type="Gene3D" id="1.10.10.10">
    <property type="entry name" value="Winged helix-like DNA-binding domain superfamily/Winged helix DNA-binding domain"/>
    <property type="match status" value="1"/>
</dbReference>
<reference evidence="5" key="1">
    <citation type="submission" date="2022-11" db="EMBL/GenBank/DDBJ databases">
        <title>Biodiversity and phylogenetic relationships of bacteria.</title>
        <authorList>
            <person name="Machado R.A.R."/>
            <person name="Bhat A."/>
            <person name="Loulou A."/>
            <person name="Kallel S."/>
        </authorList>
    </citation>
    <scope>NUCLEOTIDE SEQUENCE</scope>
    <source>
        <strain evidence="5">K-TC2</strain>
    </source>
</reference>
<name>A0A9X3IN49_9HYPH</name>
<evidence type="ECO:0000313" key="6">
    <source>
        <dbReference type="Proteomes" id="UP001144805"/>
    </source>
</evidence>
<dbReference type="GO" id="GO:0005829">
    <property type="term" value="C:cytosol"/>
    <property type="evidence" value="ECO:0007669"/>
    <property type="project" value="TreeGrafter"/>
</dbReference>
<dbReference type="PANTHER" id="PTHR30154:SF34">
    <property type="entry name" value="TRANSCRIPTIONAL REGULATOR AZLB"/>
    <property type="match status" value="1"/>
</dbReference>
<dbReference type="InterPro" id="IPR036388">
    <property type="entry name" value="WH-like_DNA-bd_sf"/>
</dbReference>
<dbReference type="InterPro" id="IPR000485">
    <property type="entry name" value="AsnC-type_HTH_dom"/>
</dbReference>
<dbReference type="Pfam" id="PF13412">
    <property type="entry name" value="HTH_24"/>
    <property type="match status" value="1"/>
</dbReference>
<dbReference type="InterPro" id="IPR011991">
    <property type="entry name" value="ArsR-like_HTH"/>
</dbReference>
<dbReference type="FunFam" id="1.10.10.10:FF:000186">
    <property type="entry name" value="AsnC family transcriptional regulator"/>
    <property type="match status" value="1"/>
</dbReference>
<dbReference type="PROSITE" id="PS50956">
    <property type="entry name" value="HTH_ASNC_2"/>
    <property type="match status" value="1"/>
</dbReference>
<proteinExistence type="predicted"/>
<keyword evidence="6" id="KW-1185">Reference proteome</keyword>
<keyword evidence="1" id="KW-0805">Transcription regulation</keyword>
<dbReference type="SMART" id="SM00344">
    <property type="entry name" value="HTH_ASNC"/>
    <property type="match status" value="1"/>
</dbReference>
<evidence type="ECO:0000256" key="1">
    <source>
        <dbReference type="ARBA" id="ARBA00023015"/>
    </source>
</evidence>
<keyword evidence="2" id="KW-0238">DNA-binding</keyword>
<dbReference type="InterPro" id="IPR011008">
    <property type="entry name" value="Dimeric_a/b-barrel"/>
</dbReference>
<dbReference type="InterPro" id="IPR019887">
    <property type="entry name" value="Tscrpt_reg_AsnC/Lrp_C"/>
</dbReference>
<dbReference type="GO" id="GO:0006355">
    <property type="term" value="P:regulation of DNA-templated transcription"/>
    <property type="evidence" value="ECO:0007669"/>
    <property type="project" value="UniProtKB-ARBA"/>
</dbReference>
<dbReference type="GO" id="GO:0043200">
    <property type="term" value="P:response to amino acid"/>
    <property type="evidence" value="ECO:0007669"/>
    <property type="project" value="TreeGrafter"/>
</dbReference>
<dbReference type="InterPro" id="IPR019885">
    <property type="entry name" value="Tscrpt_reg_HTH_AsnC-type_CS"/>
</dbReference>
<dbReference type="CDD" id="cd00090">
    <property type="entry name" value="HTH_ARSR"/>
    <property type="match status" value="1"/>
</dbReference>
<dbReference type="EMBL" id="JAPKNK010000009">
    <property type="protein sequence ID" value="MCX5571221.1"/>
    <property type="molecule type" value="Genomic_DNA"/>
</dbReference>
<dbReference type="AlphaFoldDB" id="A0A9X3IN49"/>
<dbReference type="InterPro" id="IPR036390">
    <property type="entry name" value="WH_DNA-bd_sf"/>
</dbReference>
<protein>
    <submittedName>
        <fullName evidence="5">Lrp/AsnC family transcriptional regulator</fullName>
    </submittedName>
</protein>
<dbReference type="PRINTS" id="PR00033">
    <property type="entry name" value="HTHASNC"/>
</dbReference>
<sequence length="164" mass="17807">MVELDSIDRRILAVLQADGRISNLEVAERVGLSPTPCSRRIKRLEDSGVIQGYSARINPLALGLSICVVVSVRLAKQTPDAASQFLSAIEDRPEITECLLVTGSVDYLLRVWVKDIEALRQFISAALQAIPCVAETSTMVILDTTKSNGLSTADTAARPGREQR</sequence>
<evidence type="ECO:0000313" key="5">
    <source>
        <dbReference type="EMBL" id="MCX5571221.1"/>
    </source>
</evidence>
<organism evidence="5 6">
    <name type="scientific">Kaistia nematophila</name>
    <dbReference type="NCBI Taxonomy" id="2994654"/>
    <lineage>
        <taxon>Bacteria</taxon>
        <taxon>Pseudomonadati</taxon>
        <taxon>Pseudomonadota</taxon>
        <taxon>Alphaproteobacteria</taxon>
        <taxon>Hyphomicrobiales</taxon>
        <taxon>Kaistiaceae</taxon>
        <taxon>Kaistia</taxon>
    </lineage>
</organism>
<dbReference type="Pfam" id="PF01037">
    <property type="entry name" value="AsnC_trans_reg"/>
    <property type="match status" value="1"/>
</dbReference>
<evidence type="ECO:0000259" key="4">
    <source>
        <dbReference type="PROSITE" id="PS50956"/>
    </source>
</evidence>
<dbReference type="PROSITE" id="PS00519">
    <property type="entry name" value="HTH_ASNC_1"/>
    <property type="match status" value="1"/>
</dbReference>
<keyword evidence="3" id="KW-0804">Transcription</keyword>
<evidence type="ECO:0000256" key="2">
    <source>
        <dbReference type="ARBA" id="ARBA00023125"/>
    </source>
</evidence>
<feature type="domain" description="HTH asnC-type" evidence="4">
    <location>
        <begin position="4"/>
        <end position="65"/>
    </location>
</feature>
<gene>
    <name evidence="5" type="ORF">OSH07_18610</name>
</gene>
<dbReference type="InterPro" id="IPR019888">
    <property type="entry name" value="Tscrpt_reg_AsnC-like"/>
</dbReference>
<dbReference type="SUPFAM" id="SSF54909">
    <property type="entry name" value="Dimeric alpha+beta barrel"/>
    <property type="match status" value="1"/>
</dbReference>
<dbReference type="GO" id="GO:0043565">
    <property type="term" value="F:sequence-specific DNA binding"/>
    <property type="evidence" value="ECO:0007669"/>
    <property type="project" value="InterPro"/>
</dbReference>
<dbReference type="Proteomes" id="UP001144805">
    <property type="component" value="Unassembled WGS sequence"/>
</dbReference>
<comment type="caution">
    <text evidence="5">The sequence shown here is derived from an EMBL/GenBank/DDBJ whole genome shotgun (WGS) entry which is preliminary data.</text>
</comment>
<dbReference type="RefSeq" id="WP_266340185.1">
    <property type="nucleotide sequence ID" value="NZ_JAPKNK010000009.1"/>
</dbReference>